<evidence type="ECO:0000256" key="9">
    <source>
        <dbReference type="ARBA" id="ARBA00023002"/>
    </source>
</evidence>
<dbReference type="InterPro" id="IPR019811">
    <property type="entry name" value="HDH_CS"/>
</dbReference>
<dbReference type="Pfam" id="PF03447">
    <property type="entry name" value="NAD_binding_3"/>
    <property type="match status" value="1"/>
</dbReference>
<evidence type="ECO:0000256" key="5">
    <source>
        <dbReference type="ARBA" id="ARBA00013376"/>
    </source>
</evidence>
<evidence type="ECO:0000256" key="12">
    <source>
        <dbReference type="RuleBase" id="RU004171"/>
    </source>
</evidence>
<keyword evidence="9 11" id="KW-0560">Oxidoreductase</keyword>
<dbReference type="PANTHER" id="PTHR43331">
    <property type="entry name" value="HOMOSERINE DEHYDROGENASE"/>
    <property type="match status" value="1"/>
</dbReference>
<comment type="caution">
    <text evidence="14">The sequence shown here is derived from an EMBL/GenBank/DDBJ whole genome shotgun (WGS) entry which is preliminary data.</text>
</comment>
<dbReference type="PROSITE" id="PS51671">
    <property type="entry name" value="ACT"/>
    <property type="match status" value="1"/>
</dbReference>
<dbReference type="SUPFAM" id="SSF55021">
    <property type="entry name" value="ACT-like"/>
    <property type="match status" value="1"/>
</dbReference>
<evidence type="ECO:0000259" key="13">
    <source>
        <dbReference type="PROSITE" id="PS51671"/>
    </source>
</evidence>
<comment type="pathway">
    <text evidence="1 11">Amino-acid biosynthesis; L-threonine biosynthesis; L-threonine from L-aspartate: step 3/5.</text>
</comment>
<accession>A0ABR5SH22</accession>
<dbReference type="NCBIfam" id="NF004976">
    <property type="entry name" value="PRK06349.1"/>
    <property type="match status" value="1"/>
</dbReference>
<dbReference type="RefSeq" id="WP_085052138.1">
    <property type="nucleotide sequence ID" value="NZ_LNQR01000056.1"/>
</dbReference>
<dbReference type="InterPro" id="IPR016204">
    <property type="entry name" value="HDH"/>
</dbReference>
<dbReference type="Pfam" id="PF01842">
    <property type="entry name" value="ACT"/>
    <property type="match status" value="1"/>
</dbReference>
<dbReference type="InterPro" id="IPR002912">
    <property type="entry name" value="ACT_dom"/>
</dbReference>
<comment type="similarity">
    <text evidence="3 12">Belongs to the homoserine dehydrogenase family.</text>
</comment>
<dbReference type="Proteomes" id="UP000060487">
    <property type="component" value="Unassembled WGS sequence"/>
</dbReference>
<dbReference type="EC" id="1.1.1.3" evidence="4 11"/>
<name>A0ABR5SH22_9BACT</name>
<dbReference type="Gene3D" id="3.40.50.720">
    <property type="entry name" value="NAD(P)-binding Rossmann-like Domain"/>
    <property type="match status" value="1"/>
</dbReference>
<reference evidence="14 15" key="1">
    <citation type="submission" date="2015-11" db="EMBL/GenBank/DDBJ databases">
        <authorList>
            <person name="Lin W."/>
        </authorList>
    </citation>
    <scope>NUCLEOTIDE SEQUENCE [LARGE SCALE GENOMIC DNA]</scope>
    <source>
        <strain evidence="14 15">HCH-1</strain>
    </source>
</reference>
<dbReference type="InterPro" id="IPR045865">
    <property type="entry name" value="ACT-like_dom_sf"/>
</dbReference>
<dbReference type="PANTHER" id="PTHR43331:SF1">
    <property type="entry name" value="HOMOSERINE DEHYDROGENASE"/>
    <property type="match status" value="1"/>
</dbReference>
<evidence type="ECO:0000256" key="6">
    <source>
        <dbReference type="ARBA" id="ARBA00022605"/>
    </source>
</evidence>
<comment type="pathway">
    <text evidence="2 11">Amino-acid biosynthesis; L-methionine biosynthesis via de novo pathway; L-homoserine from L-aspartate: step 3/3.</text>
</comment>
<dbReference type="GO" id="GO:0004412">
    <property type="term" value="F:homoserine dehydrogenase activity"/>
    <property type="evidence" value="ECO:0007669"/>
    <property type="project" value="UniProtKB-EC"/>
</dbReference>
<keyword evidence="8 11" id="KW-0521">NADP</keyword>
<dbReference type="Gene3D" id="3.30.70.260">
    <property type="match status" value="1"/>
</dbReference>
<keyword evidence="7 11" id="KW-0791">Threonine biosynthesis</keyword>
<evidence type="ECO:0000313" key="15">
    <source>
        <dbReference type="Proteomes" id="UP000060487"/>
    </source>
</evidence>
<dbReference type="InterPro" id="IPR036291">
    <property type="entry name" value="NAD(P)-bd_dom_sf"/>
</dbReference>
<dbReference type="InterPro" id="IPR005106">
    <property type="entry name" value="Asp/hSer_DH_NAD-bd"/>
</dbReference>
<organism evidence="14 15">
    <name type="scientific">Candidatus Magnetominusculus xianensis</name>
    <dbReference type="NCBI Taxonomy" id="1748249"/>
    <lineage>
        <taxon>Bacteria</taxon>
        <taxon>Pseudomonadati</taxon>
        <taxon>Nitrospirota</taxon>
        <taxon>Nitrospiria</taxon>
        <taxon>Nitrospirales</taxon>
        <taxon>Nitrospiraceae</taxon>
        <taxon>Candidatus Magnetominusculus</taxon>
    </lineage>
</organism>
<evidence type="ECO:0000256" key="4">
    <source>
        <dbReference type="ARBA" id="ARBA00013213"/>
    </source>
</evidence>
<proteinExistence type="inferred from homology"/>
<dbReference type="SUPFAM" id="SSF55347">
    <property type="entry name" value="Glyceraldehyde-3-phosphate dehydrogenase-like, C-terminal domain"/>
    <property type="match status" value="1"/>
</dbReference>
<evidence type="ECO:0000256" key="8">
    <source>
        <dbReference type="ARBA" id="ARBA00022857"/>
    </source>
</evidence>
<evidence type="ECO:0000256" key="1">
    <source>
        <dbReference type="ARBA" id="ARBA00005056"/>
    </source>
</evidence>
<dbReference type="Pfam" id="PF00742">
    <property type="entry name" value="Homoserine_dh"/>
    <property type="match status" value="1"/>
</dbReference>
<sequence>MSQAVQSVNVGIIGFGTVGSGTARIILQNAGLIERRTGKKIILRRIADLDTERDRGVAIPQGVLTTDAFEIINDPAIDVVVELIGGIEPAKKFMLAALKNGKHVVTANKALLATHGTEIFTEADAQHRSIGFEAAVAGGIPIIKVMREGLAANNILSIYGIINGTSNYILTRMTKEGAPFDMVLKDAQRLGYAEADPTFDIEGIDTAHKLTLLASLSYGIGLSFDKVYKEGITAITPEDIAYASELGYKIKLLAIAKVVDSEIELRVHPTMLPEDYLISKVDDVLNAVYVVGDAVGETMYYGRGAGDMPTGSAVVSDIIDIASRGETSCERRGCSFLNAAQNAGTGFKIKDISDIETMYYFRFTVVDKPGVLSKISGVLGEHNISISAVIQKGRREGEAVPLVVLTHKAKERDIVNAVREIDKTPVVAAKTRFIRVEDKEYN</sequence>
<comment type="catalytic activity">
    <reaction evidence="11">
        <text>L-homoserine + NADP(+) = L-aspartate 4-semialdehyde + NADPH + H(+)</text>
        <dbReference type="Rhea" id="RHEA:15761"/>
        <dbReference type="ChEBI" id="CHEBI:15378"/>
        <dbReference type="ChEBI" id="CHEBI:57476"/>
        <dbReference type="ChEBI" id="CHEBI:57783"/>
        <dbReference type="ChEBI" id="CHEBI:58349"/>
        <dbReference type="ChEBI" id="CHEBI:537519"/>
        <dbReference type="EC" id="1.1.1.3"/>
    </reaction>
</comment>
<evidence type="ECO:0000256" key="11">
    <source>
        <dbReference type="RuleBase" id="RU000579"/>
    </source>
</evidence>
<keyword evidence="15" id="KW-1185">Reference proteome</keyword>
<dbReference type="PROSITE" id="PS01042">
    <property type="entry name" value="HOMOSER_DHGENASE"/>
    <property type="match status" value="1"/>
</dbReference>
<keyword evidence="6 11" id="KW-0028">Amino-acid biosynthesis</keyword>
<dbReference type="PIRSF" id="PIRSF000098">
    <property type="entry name" value="Homoser_dehydrog"/>
    <property type="match status" value="1"/>
</dbReference>
<evidence type="ECO:0000256" key="7">
    <source>
        <dbReference type="ARBA" id="ARBA00022697"/>
    </source>
</evidence>
<dbReference type="InterPro" id="IPR001342">
    <property type="entry name" value="HDH_cat"/>
</dbReference>
<evidence type="ECO:0000256" key="3">
    <source>
        <dbReference type="ARBA" id="ARBA00006753"/>
    </source>
</evidence>
<keyword evidence="10 11" id="KW-0486">Methionine biosynthesis</keyword>
<dbReference type="SUPFAM" id="SSF51735">
    <property type="entry name" value="NAD(P)-binding Rossmann-fold domains"/>
    <property type="match status" value="1"/>
</dbReference>
<gene>
    <name evidence="14" type="primary">hom</name>
    <name evidence="14" type="ORF">ASN18_1516</name>
</gene>
<evidence type="ECO:0000256" key="2">
    <source>
        <dbReference type="ARBA" id="ARBA00005062"/>
    </source>
</evidence>
<feature type="domain" description="ACT" evidence="13">
    <location>
        <begin position="360"/>
        <end position="436"/>
    </location>
</feature>
<protein>
    <recommendedName>
        <fullName evidence="5 11">Homoserine dehydrogenase</fullName>
        <ecNumber evidence="4 11">1.1.1.3</ecNumber>
    </recommendedName>
</protein>
<evidence type="ECO:0000313" key="14">
    <source>
        <dbReference type="EMBL" id="KWT86793.1"/>
    </source>
</evidence>
<evidence type="ECO:0000256" key="10">
    <source>
        <dbReference type="ARBA" id="ARBA00023167"/>
    </source>
</evidence>
<dbReference type="Gene3D" id="3.30.360.10">
    <property type="entry name" value="Dihydrodipicolinate Reductase, domain 2"/>
    <property type="match status" value="1"/>
</dbReference>
<dbReference type="EMBL" id="LNQR01000056">
    <property type="protein sequence ID" value="KWT86793.1"/>
    <property type="molecule type" value="Genomic_DNA"/>
</dbReference>
<dbReference type="CDD" id="cd04881">
    <property type="entry name" value="ACT_HSDH-Hom"/>
    <property type="match status" value="1"/>
</dbReference>